<dbReference type="InterPro" id="IPR029044">
    <property type="entry name" value="Nucleotide-diphossugar_trans"/>
</dbReference>
<evidence type="ECO:0000256" key="1">
    <source>
        <dbReference type="ARBA" id="ARBA00004236"/>
    </source>
</evidence>
<dbReference type="PANTHER" id="PTHR43646:SF2">
    <property type="entry name" value="GLYCOSYLTRANSFERASE 2-LIKE DOMAIN-CONTAINING PROTEIN"/>
    <property type="match status" value="1"/>
</dbReference>
<evidence type="ECO:0000256" key="3">
    <source>
        <dbReference type="ARBA" id="ARBA00022676"/>
    </source>
</evidence>
<keyword evidence="4 7" id="KW-0808">Transferase</keyword>
<dbReference type="HOGENOM" id="CLU_025996_17_1_6"/>
<protein>
    <submittedName>
        <fullName evidence="7">Glycosyl transferase-related protein</fullName>
    </submittedName>
</protein>
<dbReference type="Gene3D" id="3.90.550.10">
    <property type="entry name" value="Spore Coat Polysaccharide Biosynthesis Protein SpsA, Chain A"/>
    <property type="match status" value="1"/>
</dbReference>
<dbReference type="Pfam" id="PF00535">
    <property type="entry name" value="Glycos_transf_2"/>
    <property type="match status" value="1"/>
</dbReference>
<accession>A0A0H2XA90</accession>
<dbReference type="EMBL" id="CP000050">
    <property type="protein sequence ID" value="AAY49638.1"/>
    <property type="molecule type" value="Genomic_DNA"/>
</dbReference>
<reference evidence="7 8" key="1">
    <citation type="journal article" date="2005" name="Genome Res.">
        <title>Comparative and functional genomic analyses of the pathogenicity of phytopathogen Xanthomonas campestris pv. campestris.</title>
        <authorList>
            <person name="Qian W."/>
            <person name="Jia Y."/>
            <person name="Ren S.X."/>
            <person name="He Y.Q."/>
            <person name="Feng J.X."/>
            <person name="Lu L.F."/>
            <person name="Sun Q."/>
            <person name="Ying G."/>
            <person name="Tang D.J."/>
            <person name="Tang H."/>
            <person name="Wu W."/>
            <person name="Hao P."/>
            <person name="Wang L."/>
            <person name="Jiang B.L."/>
            <person name="Zeng S."/>
            <person name="Gu W.Y."/>
            <person name="Lu G."/>
            <person name="Rong L."/>
            <person name="Tian Y."/>
            <person name="Yao Z."/>
            <person name="Fu G."/>
            <person name="Chen B."/>
            <person name="Fang R."/>
            <person name="Qiang B."/>
            <person name="Chen Z."/>
            <person name="Zhao G.P."/>
            <person name="Tang J.L."/>
            <person name="He C."/>
        </authorList>
    </citation>
    <scope>NUCLEOTIDE SEQUENCE [LARGE SCALE GENOMIC DNA]</scope>
    <source>
        <strain evidence="7 8">8004</strain>
    </source>
</reference>
<dbReference type="SUPFAM" id="SSF53448">
    <property type="entry name" value="Nucleotide-diphospho-sugar transferases"/>
    <property type="match status" value="1"/>
</dbReference>
<dbReference type="GO" id="GO:0005886">
    <property type="term" value="C:plasma membrane"/>
    <property type="evidence" value="ECO:0007669"/>
    <property type="project" value="UniProtKB-SubCell"/>
</dbReference>
<name>A0A0H2XA90_XANC8</name>
<sequence>MDGRPLNRTTRAVAMIAVTIPAHNEQALIGPCLQSIRVAAQHPALQGEAVEIHVALDRCTDQTGVIARAHGAITQEVCGGVGVARAAAASAAIARGAHWLACTDADTRVPPDWLMAQLACAADAFCGVVEVTDWRDHLSQTRAAFLASEIRHDGHPHVHGANLGMRTSAYLAAGGFSNASSSEDVALVAALEQAGMRIARLASPVVNTSARRSARASGGFADYLLRLEAALLAASPSLG</sequence>
<dbReference type="Proteomes" id="UP000000420">
    <property type="component" value="Chromosome"/>
</dbReference>
<feature type="domain" description="Glycosyltransferase 2-like" evidence="6">
    <location>
        <begin position="18"/>
        <end position="131"/>
    </location>
</feature>
<gene>
    <name evidence="7" type="ordered locus">XC_2588</name>
</gene>
<keyword evidence="2" id="KW-1003">Cell membrane</keyword>
<dbReference type="PANTHER" id="PTHR43646">
    <property type="entry name" value="GLYCOSYLTRANSFERASE"/>
    <property type="match status" value="1"/>
</dbReference>
<proteinExistence type="predicted"/>
<evidence type="ECO:0000259" key="6">
    <source>
        <dbReference type="Pfam" id="PF00535"/>
    </source>
</evidence>
<evidence type="ECO:0000313" key="8">
    <source>
        <dbReference type="Proteomes" id="UP000000420"/>
    </source>
</evidence>
<evidence type="ECO:0000313" key="7">
    <source>
        <dbReference type="EMBL" id="AAY49638.1"/>
    </source>
</evidence>
<evidence type="ECO:0000256" key="4">
    <source>
        <dbReference type="ARBA" id="ARBA00022679"/>
    </source>
</evidence>
<keyword evidence="5" id="KW-0472">Membrane</keyword>
<organism evidence="7 8">
    <name type="scientific">Xanthomonas campestris pv. campestris (strain 8004)</name>
    <dbReference type="NCBI Taxonomy" id="314565"/>
    <lineage>
        <taxon>Bacteria</taxon>
        <taxon>Pseudomonadati</taxon>
        <taxon>Pseudomonadota</taxon>
        <taxon>Gammaproteobacteria</taxon>
        <taxon>Lysobacterales</taxon>
        <taxon>Lysobacteraceae</taxon>
        <taxon>Xanthomonas</taxon>
    </lineage>
</organism>
<dbReference type="InterPro" id="IPR001173">
    <property type="entry name" value="Glyco_trans_2-like"/>
</dbReference>
<keyword evidence="3" id="KW-0328">Glycosyltransferase</keyword>
<dbReference type="GO" id="GO:0016757">
    <property type="term" value="F:glycosyltransferase activity"/>
    <property type="evidence" value="ECO:0007669"/>
    <property type="project" value="UniProtKB-KW"/>
</dbReference>
<dbReference type="KEGG" id="xcb:XC_2588"/>
<dbReference type="AlphaFoldDB" id="A0A0H2XA90"/>
<comment type="subcellular location">
    <subcellularLocation>
        <location evidence="1">Cell membrane</location>
    </subcellularLocation>
</comment>
<evidence type="ECO:0000256" key="2">
    <source>
        <dbReference type="ARBA" id="ARBA00022475"/>
    </source>
</evidence>
<evidence type="ECO:0000256" key="5">
    <source>
        <dbReference type="ARBA" id="ARBA00023136"/>
    </source>
</evidence>